<dbReference type="PROSITE" id="PS51257">
    <property type="entry name" value="PROKAR_LIPOPROTEIN"/>
    <property type="match status" value="1"/>
</dbReference>
<dbReference type="Proteomes" id="UP000198990">
    <property type="component" value="Unassembled WGS sequence"/>
</dbReference>
<evidence type="ECO:0000313" key="1">
    <source>
        <dbReference type="EMBL" id="SEK36499.1"/>
    </source>
</evidence>
<dbReference type="Pfam" id="PF07366">
    <property type="entry name" value="SnoaL"/>
    <property type="match status" value="1"/>
</dbReference>
<name>A0A1H7GEC4_9FLAO</name>
<dbReference type="InterPro" id="IPR032710">
    <property type="entry name" value="NTF2-like_dom_sf"/>
</dbReference>
<dbReference type="Gene3D" id="3.10.450.50">
    <property type="match status" value="1"/>
</dbReference>
<dbReference type="SUPFAM" id="SSF54427">
    <property type="entry name" value="NTF2-like"/>
    <property type="match status" value="1"/>
</dbReference>
<dbReference type="RefSeq" id="WP_091619100.1">
    <property type="nucleotide sequence ID" value="NZ_FNZN01000001.1"/>
</dbReference>
<dbReference type="PANTHER" id="PTHR38436">
    <property type="entry name" value="POLYKETIDE CYCLASE SNOAL-LIKE DOMAIN"/>
    <property type="match status" value="1"/>
</dbReference>
<dbReference type="STRING" id="228957.SAMN04488008_101345"/>
<sequence length="178" mass="20110">MEKLKFNLFAILVSLFFSCKDTNSLETKEGLSKISTSETSLKKATKTYLSAWSDNDTVLLKMITIDKLVRNVNGEILSANQRELFESMQFWHRAMPDFKMVDKEINVVGNRTYVNWIGTGTNTGMFGDIPPTGKIGHTEGISILTFDDKGHIVHESIFFDNLGLLEEWGYSISSPIME</sequence>
<gene>
    <name evidence="1" type="ORF">SAMN04488008_101345</name>
</gene>
<dbReference type="EMBL" id="FNZN01000001">
    <property type="protein sequence ID" value="SEK36499.1"/>
    <property type="molecule type" value="Genomic_DNA"/>
</dbReference>
<accession>A0A1H7GEC4</accession>
<organism evidence="1 2">
    <name type="scientific">Maribacter orientalis</name>
    <dbReference type="NCBI Taxonomy" id="228957"/>
    <lineage>
        <taxon>Bacteria</taxon>
        <taxon>Pseudomonadati</taxon>
        <taxon>Bacteroidota</taxon>
        <taxon>Flavobacteriia</taxon>
        <taxon>Flavobacteriales</taxon>
        <taxon>Flavobacteriaceae</taxon>
        <taxon>Maribacter</taxon>
    </lineage>
</organism>
<reference evidence="2" key="1">
    <citation type="submission" date="2016-10" db="EMBL/GenBank/DDBJ databases">
        <authorList>
            <person name="Varghese N."/>
            <person name="Submissions S."/>
        </authorList>
    </citation>
    <scope>NUCLEOTIDE SEQUENCE [LARGE SCALE GENOMIC DNA]</scope>
    <source>
        <strain evidence="2">DSM 16471</strain>
    </source>
</reference>
<dbReference type="OrthoDB" id="1442472at2"/>
<dbReference type="InterPro" id="IPR009959">
    <property type="entry name" value="Cyclase_SnoaL-like"/>
</dbReference>
<evidence type="ECO:0000313" key="2">
    <source>
        <dbReference type="Proteomes" id="UP000198990"/>
    </source>
</evidence>
<dbReference type="GO" id="GO:0030638">
    <property type="term" value="P:polyketide metabolic process"/>
    <property type="evidence" value="ECO:0007669"/>
    <property type="project" value="InterPro"/>
</dbReference>
<proteinExistence type="predicted"/>
<dbReference type="AlphaFoldDB" id="A0A1H7GEC4"/>
<keyword evidence="2" id="KW-1185">Reference proteome</keyword>
<dbReference type="PANTHER" id="PTHR38436:SF1">
    <property type="entry name" value="ESTER CYCLASE"/>
    <property type="match status" value="1"/>
</dbReference>
<protein>
    <submittedName>
        <fullName evidence="1">SnoaL-like polyketide cyclase</fullName>
    </submittedName>
</protein>